<keyword evidence="3" id="KW-0813">Transport</keyword>
<gene>
    <name evidence="11" type="ORF">Cadr_000010206</name>
</gene>
<keyword evidence="6" id="KW-0406">Ion transport</keyword>
<evidence type="ECO:0000256" key="1">
    <source>
        <dbReference type="ARBA" id="ARBA00004141"/>
    </source>
</evidence>
<comment type="caution">
    <text evidence="11">The sequence shown here is derived from an EMBL/GenBank/DDBJ whole genome shotgun (WGS) entry which is preliminary data.</text>
</comment>
<feature type="transmembrane region" description="Helical" evidence="10">
    <location>
        <begin position="83"/>
        <end position="104"/>
    </location>
</feature>
<evidence type="ECO:0000256" key="9">
    <source>
        <dbReference type="SAM" id="MobiDB-lite"/>
    </source>
</evidence>
<accession>A0A5N4DWP9</accession>
<comment type="subcellular location">
    <subcellularLocation>
        <location evidence="1">Membrane</location>
        <topology evidence="1">Multi-pass membrane protein</topology>
    </subcellularLocation>
</comment>
<dbReference type="STRING" id="9838.ENSCDRP00005004276"/>
<dbReference type="OrthoDB" id="5962981at2759"/>
<dbReference type="InterPro" id="IPR029569">
    <property type="entry name" value="CALHM"/>
</dbReference>
<keyword evidence="12" id="KW-1185">Reference proteome</keyword>
<organism evidence="11 12">
    <name type="scientific">Camelus dromedarius</name>
    <name type="common">Dromedary</name>
    <name type="synonym">Arabian camel</name>
    <dbReference type="NCBI Taxonomy" id="9838"/>
    <lineage>
        <taxon>Eukaryota</taxon>
        <taxon>Metazoa</taxon>
        <taxon>Chordata</taxon>
        <taxon>Craniata</taxon>
        <taxon>Vertebrata</taxon>
        <taxon>Euteleostomi</taxon>
        <taxon>Mammalia</taxon>
        <taxon>Eutheria</taxon>
        <taxon>Laurasiatheria</taxon>
        <taxon>Artiodactyla</taxon>
        <taxon>Tylopoda</taxon>
        <taxon>Camelidae</taxon>
        <taxon>Camelus</taxon>
    </lineage>
</organism>
<dbReference type="PANTHER" id="PTHR32261:SF4">
    <property type="entry name" value="CALCIUM HOMEOSTASIS MODULATOR PROTEIN 6"/>
    <property type="match status" value="1"/>
</dbReference>
<reference evidence="11 12" key="1">
    <citation type="journal article" date="2019" name="Mol. Ecol. Resour.">
        <title>Improving Illumina assemblies with Hi-C and long reads: an example with the North African dromedary.</title>
        <authorList>
            <person name="Elbers J.P."/>
            <person name="Rogers M.F."/>
            <person name="Perelman P.L."/>
            <person name="Proskuryakova A.A."/>
            <person name="Serdyukova N.A."/>
            <person name="Johnson W.E."/>
            <person name="Horin P."/>
            <person name="Corander J."/>
            <person name="Murphy D."/>
            <person name="Burger P.A."/>
        </authorList>
    </citation>
    <scope>NUCLEOTIDE SEQUENCE [LARGE SCALE GENOMIC DNA]</scope>
    <source>
        <strain evidence="11">Drom800</strain>
        <tissue evidence="11">Blood</tissue>
    </source>
</reference>
<keyword evidence="8" id="KW-0407">Ion channel</keyword>
<evidence type="ECO:0000256" key="2">
    <source>
        <dbReference type="ARBA" id="ARBA00008497"/>
    </source>
</evidence>
<comment type="similarity">
    <text evidence="2">Belongs to the CALHM family.</text>
</comment>
<dbReference type="Pfam" id="PF14798">
    <property type="entry name" value="Ca_hom_mod"/>
    <property type="match status" value="1"/>
</dbReference>
<dbReference type="GO" id="GO:0005261">
    <property type="term" value="F:monoatomic cation channel activity"/>
    <property type="evidence" value="ECO:0007669"/>
    <property type="project" value="TreeGrafter"/>
</dbReference>
<evidence type="ECO:0000256" key="6">
    <source>
        <dbReference type="ARBA" id="ARBA00023065"/>
    </source>
</evidence>
<dbReference type="Proteomes" id="UP000299084">
    <property type="component" value="Unassembled WGS sequence"/>
</dbReference>
<protein>
    <submittedName>
        <fullName evidence="11">Calcium homeostasis modulator protein 6</fullName>
    </submittedName>
</protein>
<keyword evidence="7 10" id="KW-0472">Membrane</keyword>
<dbReference type="EMBL" id="JWIN03000008">
    <property type="protein sequence ID" value="KAB1275430.1"/>
    <property type="molecule type" value="Genomic_DNA"/>
</dbReference>
<name>A0A5N4DWP9_CAMDR</name>
<proteinExistence type="inferred from homology"/>
<keyword evidence="5 10" id="KW-1133">Transmembrane helix</keyword>
<evidence type="ECO:0000256" key="4">
    <source>
        <dbReference type="ARBA" id="ARBA00022692"/>
    </source>
</evidence>
<dbReference type="GO" id="GO:0022832">
    <property type="term" value="F:voltage-gated channel activity"/>
    <property type="evidence" value="ECO:0007669"/>
    <property type="project" value="Ensembl"/>
</dbReference>
<evidence type="ECO:0000256" key="7">
    <source>
        <dbReference type="ARBA" id="ARBA00023136"/>
    </source>
</evidence>
<feature type="compositionally biased region" description="Acidic residues" evidence="9">
    <location>
        <begin position="1"/>
        <end position="10"/>
    </location>
</feature>
<evidence type="ECO:0000256" key="3">
    <source>
        <dbReference type="ARBA" id="ARBA00022448"/>
    </source>
</evidence>
<evidence type="ECO:0000313" key="11">
    <source>
        <dbReference type="EMBL" id="KAB1275430.1"/>
    </source>
</evidence>
<dbReference type="GO" id="GO:0002727">
    <property type="term" value="P:regulation of natural killer cell cytokine production"/>
    <property type="evidence" value="ECO:0007669"/>
    <property type="project" value="Ensembl"/>
</dbReference>
<evidence type="ECO:0000256" key="8">
    <source>
        <dbReference type="ARBA" id="ARBA00023303"/>
    </source>
</evidence>
<evidence type="ECO:0000256" key="5">
    <source>
        <dbReference type="ARBA" id="ARBA00022989"/>
    </source>
</evidence>
<dbReference type="PANTHER" id="PTHR32261">
    <property type="entry name" value="CALCIUM HOMEOSTASIS MODULATOR PROTEIN"/>
    <property type="match status" value="1"/>
</dbReference>
<feature type="transmembrane region" description="Helical" evidence="10">
    <location>
        <begin position="211"/>
        <end position="231"/>
    </location>
</feature>
<dbReference type="AlphaFoldDB" id="A0A5N4DWP9"/>
<evidence type="ECO:0000313" key="12">
    <source>
        <dbReference type="Proteomes" id="UP000299084"/>
    </source>
</evidence>
<keyword evidence="4 10" id="KW-0812">Transmembrane</keyword>
<dbReference type="GO" id="GO:0001772">
    <property type="term" value="C:immunological synapse"/>
    <property type="evidence" value="ECO:0007669"/>
    <property type="project" value="Ensembl"/>
</dbReference>
<dbReference type="GO" id="GO:1904669">
    <property type="term" value="P:ATP export"/>
    <property type="evidence" value="ECO:0007669"/>
    <property type="project" value="Ensembl"/>
</dbReference>
<sequence length="350" mass="38435">MIDLTPDPEDDSRSRAAKWQKHPGLSTAPWAGRPMEKFRAVLDLHLKHHSPLGYCLVTLLTAGCERIFSTAVFQCPCSATWNLPYGLVFLLVPALALFLLGYVLSSRTWRLLTGCCAPGARTACGAGLRVTLVCAQLSAAAAVAPLTWVSVALLGGAFYECAASGSPVLARLLCLGRDPDCAVQLPLVPCQQAKAPDVQDLRKELIAQSQVTGWILIAVVIVVFLICTSVSRCLSPVSFLQLKFWKIYVEQEQEILKAQATEHATELARENIKCFFECSHPKEYNIPSIKDWQQISSLYTFNPKEQYYSTLHKYVNRKEKTQSIGSSEGDAVVPVLSFVDSPGIKSTTDL</sequence>
<evidence type="ECO:0000256" key="10">
    <source>
        <dbReference type="SAM" id="Phobius"/>
    </source>
</evidence>
<feature type="region of interest" description="Disordered" evidence="9">
    <location>
        <begin position="1"/>
        <end position="23"/>
    </location>
</feature>